<evidence type="ECO:0000256" key="10">
    <source>
        <dbReference type="ARBA" id="ARBA00023306"/>
    </source>
</evidence>
<keyword evidence="4 16" id="KW-0436">Ligase</keyword>
<evidence type="ECO:0000256" key="7">
    <source>
        <dbReference type="ARBA" id="ARBA00022840"/>
    </source>
</evidence>
<dbReference type="RefSeq" id="WP_340906664.1">
    <property type="nucleotide sequence ID" value="NZ_JBHLUU010000095.1"/>
</dbReference>
<keyword evidence="3" id="KW-0963">Cytoplasm</keyword>
<dbReference type="Pfam" id="PF01225">
    <property type="entry name" value="Mur_ligase"/>
    <property type="match status" value="1"/>
</dbReference>
<evidence type="ECO:0000313" key="17">
    <source>
        <dbReference type="Proteomes" id="UP001589738"/>
    </source>
</evidence>
<comment type="pathway">
    <text evidence="1 12">Cell wall biogenesis; peptidoglycan biosynthesis.</text>
</comment>
<dbReference type="GO" id="GO:0008765">
    <property type="term" value="F:UDP-N-acetylmuramoylalanyl-D-glutamate-2,6-diaminopimelate ligase activity"/>
    <property type="evidence" value="ECO:0007669"/>
    <property type="project" value="UniProtKB-EC"/>
</dbReference>
<dbReference type="SUPFAM" id="SSF63418">
    <property type="entry name" value="MurE/MurF N-terminal domain"/>
    <property type="match status" value="1"/>
</dbReference>
<dbReference type="NCBIfam" id="TIGR01085">
    <property type="entry name" value="murE"/>
    <property type="match status" value="1"/>
</dbReference>
<evidence type="ECO:0000256" key="1">
    <source>
        <dbReference type="ARBA" id="ARBA00004752"/>
    </source>
</evidence>
<accession>A0ABV6KS94</accession>
<feature type="domain" description="Mur ligase C-terminal" evidence="14">
    <location>
        <begin position="330"/>
        <end position="458"/>
    </location>
</feature>
<keyword evidence="7" id="KW-0067">ATP-binding</keyword>
<evidence type="ECO:0000256" key="8">
    <source>
        <dbReference type="ARBA" id="ARBA00022960"/>
    </source>
</evidence>
<dbReference type="InterPro" id="IPR036615">
    <property type="entry name" value="Mur_ligase_C_dom_sf"/>
</dbReference>
<dbReference type="EMBL" id="JBHLUU010000095">
    <property type="protein sequence ID" value="MFC0476196.1"/>
    <property type="molecule type" value="Genomic_DNA"/>
</dbReference>
<dbReference type="SUPFAM" id="SSF53623">
    <property type="entry name" value="MurD-like peptide ligases, catalytic domain"/>
    <property type="match status" value="1"/>
</dbReference>
<comment type="similarity">
    <text evidence="2">Belongs to the MurCDEF family. MurE subfamily.</text>
</comment>
<dbReference type="InterPro" id="IPR013221">
    <property type="entry name" value="Mur_ligase_cen"/>
</dbReference>
<evidence type="ECO:0000256" key="5">
    <source>
        <dbReference type="ARBA" id="ARBA00022618"/>
    </source>
</evidence>
<evidence type="ECO:0000256" key="11">
    <source>
        <dbReference type="ARBA" id="ARBA00023316"/>
    </source>
</evidence>
<keyword evidence="10 12" id="KW-0131">Cell cycle</keyword>
<dbReference type="Gene3D" id="3.40.1390.10">
    <property type="entry name" value="MurE/MurF, N-terminal domain"/>
    <property type="match status" value="1"/>
</dbReference>
<evidence type="ECO:0000256" key="3">
    <source>
        <dbReference type="ARBA" id="ARBA00022490"/>
    </source>
</evidence>
<evidence type="ECO:0000313" key="16">
    <source>
        <dbReference type="EMBL" id="MFC0476196.1"/>
    </source>
</evidence>
<keyword evidence="8 12" id="KW-0133">Cell shape</keyword>
<dbReference type="Gene3D" id="3.40.1190.10">
    <property type="entry name" value="Mur-like, catalytic domain"/>
    <property type="match status" value="1"/>
</dbReference>
<dbReference type="NCBIfam" id="NF001126">
    <property type="entry name" value="PRK00139.1-4"/>
    <property type="match status" value="1"/>
</dbReference>
<feature type="domain" description="Mur ligase N-terminal catalytic" evidence="13">
    <location>
        <begin position="25"/>
        <end position="97"/>
    </location>
</feature>
<dbReference type="Proteomes" id="UP001589738">
    <property type="component" value="Unassembled WGS sequence"/>
</dbReference>
<comment type="subcellular location">
    <subcellularLocation>
        <location evidence="12">Cytoplasm</location>
    </subcellularLocation>
</comment>
<protein>
    <submittedName>
        <fullName evidence="16">UDP-N-acetylmuramoyl-L-alanyl-D-glutamate--2, 6-diaminopimelate ligase</fullName>
        <ecNumber evidence="16">6.3.2.13</ecNumber>
    </submittedName>
</protein>
<evidence type="ECO:0000256" key="4">
    <source>
        <dbReference type="ARBA" id="ARBA00022598"/>
    </source>
</evidence>
<keyword evidence="11 12" id="KW-0961">Cell wall biogenesis/degradation</keyword>
<evidence type="ECO:0000259" key="14">
    <source>
        <dbReference type="Pfam" id="PF02875"/>
    </source>
</evidence>
<evidence type="ECO:0000259" key="13">
    <source>
        <dbReference type="Pfam" id="PF01225"/>
    </source>
</evidence>
<feature type="domain" description="Mur ligase central" evidence="15">
    <location>
        <begin position="109"/>
        <end position="306"/>
    </location>
</feature>
<reference evidence="16 17" key="1">
    <citation type="submission" date="2024-09" db="EMBL/GenBank/DDBJ databases">
        <authorList>
            <person name="Sun Q."/>
            <person name="Mori K."/>
        </authorList>
    </citation>
    <scope>NUCLEOTIDE SEQUENCE [LARGE SCALE GENOMIC DNA]</scope>
    <source>
        <strain evidence="16 17">CGMCC 1.9126</strain>
    </source>
</reference>
<dbReference type="PANTHER" id="PTHR23135">
    <property type="entry name" value="MUR LIGASE FAMILY MEMBER"/>
    <property type="match status" value="1"/>
</dbReference>
<dbReference type="PANTHER" id="PTHR23135:SF4">
    <property type="entry name" value="UDP-N-ACETYLMURAMOYL-L-ALANYL-D-GLUTAMATE--2,6-DIAMINOPIMELATE LIGASE MURE HOMOLOG, CHLOROPLASTIC"/>
    <property type="match status" value="1"/>
</dbReference>
<dbReference type="InterPro" id="IPR018109">
    <property type="entry name" value="Folylpolyglutamate_synth_CS"/>
</dbReference>
<evidence type="ECO:0000256" key="9">
    <source>
        <dbReference type="ARBA" id="ARBA00022984"/>
    </source>
</evidence>
<evidence type="ECO:0000259" key="15">
    <source>
        <dbReference type="Pfam" id="PF08245"/>
    </source>
</evidence>
<name>A0ABV6KS94_9BACI</name>
<dbReference type="InterPro" id="IPR004101">
    <property type="entry name" value="Mur_ligase_C"/>
</dbReference>
<proteinExistence type="inferred from homology"/>
<gene>
    <name evidence="16" type="ORF">ACFFHF_13235</name>
</gene>
<keyword evidence="9 12" id="KW-0573">Peptidoglycan synthesis</keyword>
<evidence type="ECO:0000256" key="2">
    <source>
        <dbReference type="ARBA" id="ARBA00005898"/>
    </source>
</evidence>
<dbReference type="InterPro" id="IPR036565">
    <property type="entry name" value="Mur-like_cat_sf"/>
</dbReference>
<dbReference type="InterPro" id="IPR000713">
    <property type="entry name" value="Mur_ligase_N"/>
</dbReference>
<dbReference type="EC" id="6.3.2.13" evidence="16"/>
<dbReference type="Gene3D" id="3.90.190.20">
    <property type="entry name" value="Mur ligase, C-terminal domain"/>
    <property type="match status" value="1"/>
</dbReference>
<organism evidence="16 17">
    <name type="scientific">Robertmurraya beringensis</name>
    <dbReference type="NCBI Taxonomy" id="641660"/>
    <lineage>
        <taxon>Bacteria</taxon>
        <taxon>Bacillati</taxon>
        <taxon>Bacillota</taxon>
        <taxon>Bacilli</taxon>
        <taxon>Bacillales</taxon>
        <taxon>Bacillaceae</taxon>
        <taxon>Robertmurraya</taxon>
    </lineage>
</organism>
<dbReference type="PROSITE" id="PS01011">
    <property type="entry name" value="FOLYLPOLYGLU_SYNT_1"/>
    <property type="match status" value="1"/>
</dbReference>
<comment type="caution">
    <text evidence="16">The sequence shown here is derived from an EMBL/GenBank/DDBJ whole genome shotgun (WGS) entry which is preliminary data.</text>
</comment>
<evidence type="ECO:0000256" key="12">
    <source>
        <dbReference type="RuleBase" id="RU004135"/>
    </source>
</evidence>
<dbReference type="InterPro" id="IPR005761">
    <property type="entry name" value="UDP-N-AcMur-Glu-dNH2Pim_ligase"/>
</dbReference>
<keyword evidence="6" id="KW-0547">Nucleotide-binding</keyword>
<keyword evidence="5 12" id="KW-0132">Cell division</keyword>
<keyword evidence="17" id="KW-1185">Reference proteome</keyword>
<evidence type="ECO:0000256" key="6">
    <source>
        <dbReference type="ARBA" id="ARBA00022741"/>
    </source>
</evidence>
<dbReference type="InterPro" id="IPR035911">
    <property type="entry name" value="MurE/MurF_N"/>
</dbReference>
<dbReference type="Pfam" id="PF02875">
    <property type="entry name" value="Mur_ligase_C"/>
    <property type="match status" value="1"/>
</dbReference>
<dbReference type="Pfam" id="PF08245">
    <property type="entry name" value="Mur_ligase_M"/>
    <property type="match status" value="1"/>
</dbReference>
<dbReference type="SUPFAM" id="SSF53244">
    <property type="entry name" value="MurD-like peptide ligases, peptide-binding domain"/>
    <property type="match status" value="1"/>
</dbReference>
<sequence length="499" mass="56170">MILQDVIKGIQVKNNPNISDKDIFITGIADNSKEVKSGYIFVAVSGYSSDGHDYIEHAVSFGASIVIGEKEIDNLEIPYLQVDNSRRALGIIAKNYYNDPSSKKIMIGITGTNGKTTTSFMLQQILEKNGITCSVIGTIYNIINGKKLVSENTTPGSIKLNSLLHSSKDQVVIMEVSSHGLAQYRLEGIKFDYCIFTNLYHEHLDFHGSMDEYFLAKSLLFEKLKPCGFAIINGDNHWGMKLYKILQEREITTYLVGTSNSNDLIITTYESAKNPFILLTEEDQSVEIKLPIPGLYNLYNAALAYSTARFMSIQKESILSALNSFPGVPGRFEIYRHDLGPTFVVDYAHTADAFEFILQTVKKCGAKRIIHIFGFRGGRDLTKRAEMVEVSSKISDYYILTIDDLNNEKVNEMFHMMENLTSKNSPEKGLIILDRTLAIQTAQQMGKTGDWIVITGKGPEQYKQPFVLPTNTDKETVLYVQGQFEKELRRNLSFNQQQV</sequence>